<dbReference type="InterPro" id="IPR007421">
    <property type="entry name" value="Schlafen_AlbA_2_dom"/>
</dbReference>
<dbReference type="Pfam" id="PF13749">
    <property type="entry name" value="HATPase_c_4"/>
    <property type="match status" value="1"/>
</dbReference>
<keyword evidence="2" id="KW-0547">Nucleotide-binding</keyword>
<dbReference type="Gene3D" id="3.30.565.60">
    <property type="match status" value="1"/>
</dbReference>
<dbReference type="InterPro" id="IPR038461">
    <property type="entry name" value="Schlafen_AlbA_2_dom_sf"/>
</dbReference>
<dbReference type="Pfam" id="PF04326">
    <property type="entry name" value="SLFN_AlbA_2"/>
    <property type="match status" value="1"/>
</dbReference>
<gene>
    <name evidence="2" type="ORF">GCM10011360_02590</name>
</gene>
<evidence type="ECO:0000313" key="3">
    <source>
        <dbReference type="Proteomes" id="UP000612855"/>
    </source>
</evidence>
<dbReference type="Gene3D" id="3.30.950.30">
    <property type="entry name" value="Schlafen, AAA domain"/>
    <property type="match status" value="1"/>
</dbReference>
<evidence type="ECO:0000313" key="2">
    <source>
        <dbReference type="EMBL" id="GGE17264.1"/>
    </source>
</evidence>
<accession>A0A916ZYR2</accession>
<proteinExistence type="predicted"/>
<reference evidence="3" key="1">
    <citation type="journal article" date="2019" name="Int. J. Syst. Evol. Microbiol.">
        <title>The Global Catalogue of Microorganisms (GCM) 10K type strain sequencing project: providing services to taxonomists for standard genome sequencing and annotation.</title>
        <authorList>
            <consortium name="The Broad Institute Genomics Platform"/>
            <consortium name="The Broad Institute Genome Sequencing Center for Infectious Disease"/>
            <person name="Wu L."/>
            <person name="Ma J."/>
        </authorList>
    </citation>
    <scope>NUCLEOTIDE SEQUENCE [LARGE SCALE GENOMIC DNA]</scope>
    <source>
        <strain evidence="3">CGMCC 1.12664</strain>
    </source>
</reference>
<feature type="domain" description="Schlafen AlbA-2" evidence="1">
    <location>
        <begin position="70"/>
        <end position="189"/>
    </location>
</feature>
<dbReference type="Proteomes" id="UP000612855">
    <property type="component" value="Unassembled WGS sequence"/>
</dbReference>
<dbReference type="GO" id="GO:0004386">
    <property type="term" value="F:helicase activity"/>
    <property type="evidence" value="ECO:0007669"/>
    <property type="project" value="UniProtKB-KW"/>
</dbReference>
<dbReference type="RefSeq" id="WP_188475826.1">
    <property type="nucleotide sequence ID" value="NZ_BMFJ01000001.1"/>
</dbReference>
<comment type="caution">
    <text evidence="2">The sequence shown here is derived from an EMBL/GenBank/DDBJ whole genome shotgun (WGS) entry which is preliminary data.</text>
</comment>
<dbReference type="AlphaFoldDB" id="A0A916ZYR2"/>
<sequence>MARPSPYQYAQEIFVKLEGARALRFLRGGFGVGEQLNFFSKLDNPTLEQLLTPDQIYESNDVGLLLKLGEDHRLDYKSARRQPKDFAKELSAFGNGPSHFGGVIAAGVEKDGTITGCKFLDESGLQRLEAFGSTHCSSGRFESRRVPCKNSKGEDDFLVLCRAFYVPDRLVALNDGTAFHRVSHETKKLDDDAKNELRVAKGERSFEQEVSRLKYPDDFHLDRVRAFCSNIRRESGLRADISDEQILENRMLGHRTDNGFAASNAMVLLFAKQPQRDMPGAYIRVLRFEGTEQKSGKNFNVIQDRTFEGTVVDQIHNCAVFIGANLREFTHFENGHFESRPEYPDDAWYELLVNAVAHRSYQYRNANIFVRVFDDRIEFDSPGGFMPQVTPATIFTMHRPRNRQLMFALKEFGEVKCMNEGTKRVRDEMVEAHLPEPVFRPTTEDNTGVLAVLSNDIANRQNSLDSEAYRILGEALSLSLSPDERKIVNYVIEHKTINVSEALRIMSTNIWHTAKGALNRLERRGILDFYSTKERDPKAHYRLARQGKNG</sequence>
<name>A0A916ZYR2_9RHOB</name>
<evidence type="ECO:0000259" key="1">
    <source>
        <dbReference type="Pfam" id="PF04326"/>
    </source>
</evidence>
<keyword evidence="2" id="KW-0067">ATP-binding</keyword>
<dbReference type="PANTHER" id="PTHR30595:SF6">
    <property type="entry name" value="SCHLAFEN ALBA-2 DOMAIN-CONTAINING PROTEIN"/>
    <property type="match status" value="1"/>
</dbReference>
<dbReference type="InterPro" id="IPR038475">
    <property type="entry name" value="RecG_C_sf"/>
</dbReference>
<organism evidence="2 3">
    <name type="scientific">Primorskyibacter flagellatus</name>
    <dbReference type="NCBI Taxonomy" id="1387277"/>
    <lineage>
        <taxon>Bacteria</taxon>
        <taxon>Pseudomonadati</taxon>
        <taxon>Pseudomonadota</taxon>
        <taxon>Alphaproteobacteria</taxon>
        <taxon>Rhodobacterales</taxon>
        <taxon>Roseobacteraceae</taxon>
        <taxon>Primorskyibacter</taxon>
    </lineage>
</organism>
<keyword evidence="2" id="KW-0347">Helicase</keyword>
<dbReference type="EMBL" id="BMFJ01000001">
    <property type="protein sequence ID" value="GGE17264.1"/>
    <property type="molecule type" value="Genomic_DNA"/>
</dbReference>
<dbReference type="PANTHER" id="PTHR30595">
    <property type="entry name" value="GLPR-RELATED TRANSCRIPTIONAL REPRESSOR"/>
    <property type="match status" value="1"/>
</dbReference>
<protein>
    <submittedName>
        <fullName evidence="2">ATP-dependent DNA helicase</fullName>
    </submittedName>
</protein>
<keyword evidence="3" id="KW-1185">Reference proteome</keyword>
<keyword evidence="2" id="KW-0378">Hydrolase</keyword>